<dbReference type="PANTHER" id="PTHR45641:SF19">
    <property type="entry name" value="NEPHROCYSTIN-3"/>
    <property type="match status" value="1"/>
</dbReference>
<evidence type="ECO:0000256" key="3">
    <source>
        <dbReference type="ARBA" id="ARBA00022679"/>
    </source>
</evidence>
<evidence type="ECO:0000256" key="1">
    <source>
        <dbReference type="ARBA" id="ARBA00009558"/>
    </source>
</evidence>
<keyword evidence="4" id="KW-0548">Nucleotidyltransferase</keyword>
<dbReference type="SMART" id="SM00028">
    <property type="entry name" value="TPR"/>
    <property type="match status" value="6"/>
</dbReference>
<dbReference type="Proteomes" id="UP000663848">
    <property type="component" value="Unassembled WGS sequence"/>
</dbReference>
<dbReference type="InterPro" id="IPR019734">
    <property type="entry name" value="TPR_rpt"/>
</dbReference>
<keyword evidence="9" id="KW-0521">NADP</keyword>
<keyword evidence="6 8" id="KW-0802">TPR repeat</keyword>
<dbReference type="SUPFAM" id="SSF81901">
    <property type="entry name" value="HCP-like"/>
    <property type="match status" value="1"/>
</dbReference>
<keyword evidence="9" id="KW-0520">NAD</keyword>
<comment type="caution">
    <text evidence="10">The sequence shown here is derived from an EMBL/GenBank/DDBJ whole genome shotgun (WGS) entry which is preliminary data.</text>
</comment>
<organism evidence="10 11">
    <name type="scientific">Rotaria socialis</name>
    <dbReference type="NCBI Taxonomy" id="392032"/>
    <lineage>
        <taxon>Eukaryota</taxon>
        <taxon>Metazoa</taxon>
        <taxon>Spiralia</taxon>
        <taxon>Gnathifera</taxon>
        <taxon>Rotifera</taxon>
        <taxon>Eurotatoria</taxon>
        <taxon>Bdelloidea</taxon>
        <taxon>Philodinida</taxon>
        <taxon>Philodinidae</taxon>
        <taxon>Rotaria</taxon>
    </lineage>
</organism>
<evidence type="ECO:0000256" key="5">
    <source>
        <dbReference type="ARBA" id="ARBA00022737"/>
    </source>
</evidence>
<gene>
    <name evidence="10" type="ORF">QYT958_LOCUS5634</name>
</gene>
<comment type="catalytic activity">
    <reaction evidence="7 9">
        <text>L-arginyl-[protein] + NAD(+) = N(omega)-(ADP-D-ribosyl)-L-arginyl-[protein] + nicotinamide + H(+)</text>
        <dbReference type="Rhea" id="RHEA:19149"/>
        <dbReference type="Rhea" id="RHEA-COMP:10532"/>
        <dbReference type="Rhea" id="RHEA-COMP:15087"/>
        <dbReference type="ChEBI" id="CHEBI:15378"/>
        <dbReference type="ChEBI" id="CHEBI:17154"/>
        <dbReference type="ChEBI" id="CHEBI:29965"/>
        <dbReference type="ChEBI" id="CHEBI:57540"/>
        <dbReference type="ChEBI" id="CHEBI:142554"/>
        <dbReference type="EC" id="2.4.2.31"/>
    </reaction>
</comment>
<evidence type="ECO:0000256" key="8">
    <source>
        <dbReference type="PROSITE-ProRule" id="PRU00339"/>
    </source>
</evidence>
<dbReference type="Pfam" id="PF01129">
    <property type="entry name" value="ART"/>
    <property type="match status" value="1"/>
</dbReference>
<dbReference type="InterPro" id="IPR000768">
    <property type="entry name" value="ART"/>
</dbReference>
<evidence type="ECO:0000256" key="2">
    <source>
        <dbReference type="ARBA" id="ARBA00022676"/>
    </source>
</evidence>
<dbReference type="PROSITE" id="PS51996">
    <property type="entry name" value="TR_MART"/>
    <property type="match status" value="1"/>
</dbReference>
<dbReference type="Gene3D" id="3.90.176.10">
    <property type="entry name" value="Toxin ADP-ribosyltransferase, Chain A, domain 1"/>
    <property type="match status" value="1"/>
</dbReference>
<name>A0A820W957_9BILA</name>
<sequence>MDSVATTATQSVTVTNNNLETFSLVWLDNSVNKSEENRHTQQRLRTIINHLRAFDNSHDCEDYIRSVSSHDRIIIIISGLSGRRLVPRIHSLRQVYSIYVYCLDRKTNKKWTENFNKSKILVHQQSLEVMKRREIGDSSITVFASISRDKPVTSGAVTNTIGDRHYFIPLIEKSGQIFQFSLFLISMNSQTIVSITLNINFRQLRSSDSPVNAVLYRLEKEALIYIQALITKSEELVNRIEQDQTKRIKIKVDEVLSINILNKDQGQSTTGLNGQFVHSQLLIDCLLRMKSSTQERNDLIHLCKEEYKGNPHELSIINDFEKTYTSSQAIWWYTRQTFLYRLLNKALRVQNIDLIYLFRFFIRDLHRQLLEYQCASSIRVYRGQLMFQDELQILKDSTGQFISINSFLSTSLSRELALVFSRNSDQCEKVLFEIDANPQYGYEKPFANISSHSHFPDECEVLFMLGSIFRLVDIHCNEDSLWIIHMTLSSENDHDLKPILEHMKNQHSPDETDLLSFGHVLRNMGKFHDAENYYRRLLHPYPTDSQELGRCYHAIGIIAYEKGDYDSSLKWHEHSLKIKLSSLKSDDPHLASNYNSIGTIYERKKDYTRALQSFHKSLVILQQAFGDDHPRVAVCLNNIAGIYQTEKKYNEALEYNKKALCIREKHLPADHPDLGASHSNIGIIYRCLGYYDLALKHHNRSLDIHRKTLPPQHPQIASTLTNVGLVYEDKAEFQPALNNYEKAASIYRQALPLTHPNIIKTKQLIQRVLLKM</sequence>
<accession>A0A820W957</accession>
<keyword evidence="5" id="KW-0677">Repeat</keyword>
<dbReference type="InterPro" id="IPR011990">
    <property type="entry name" value="TPR-like_helical_dom_sf"/>
</dbReference>
<dbReference type="AlphaFoldDB" id="A0A820W957"/>
<dbReference type="GO" id="GO:0106274">
    <property type="term" value="F:NAD+-protein-arginine ADP-ribosyltransferase activity"/>
    <property type="evidence" value="ECO:0007669"/>
    <property type="project" value="UniProtKB-EC"/>
</dbReference>
<dbReference type="Pfam" id="PF13374">
    <property type="entry name" value="TPR_10"/>
    <property type="match status" value="1"/>
</dbReference>
<keyword evidence="3 9" id="KW-0808">Transferase</keyword>
<dbReference type="Gene3D" id="1.25.40.10">
    <property type="entry name" value="Tetratricopeptide repeat domain"/>
    <property type="match status" value="2"/>
</dbReference>
<evidence type="ECO:0000313" key="11">
    <source>
        <dbReference type="Proteomes" id="UP000663848"/>
    </source>
</evidence>
<dbReference type="EC" id="2.4.2.31" evidence="9"/>
<reference evidence="10" key="1">
    <citation type="submission" date="2021-02" db="EMBL/GenBank/DDBJ databases">
        <authorList>
            <person name="Nowell W R."/>
        </authorList>
    </citation>
    <scope>NUCLEOTIDE SEQUENCE</scope>
</reference>
<feature type="repeat" description="TPR" evidence="8">
    <location>
        <begin position="717"/>
        <end position="750"/>
    </location>
</feature>
<evidence type="ECO:0000256" key="6">
    <source>
        <dbReference type="ARBA" id="ARBA00022803"/>
    </source>
</evidence>
<dbReference type="EMBL" id="CAJOBR010000472">
    <property type="protein sequence ID" value="CAF4513271.1"/>
    <property type="molecule type" value="Genomic_DNA"/>
</dbReference>
<evidence type="ECO:0000256" key="9">
    <source>
        <dbReference type="RuleBase" id="RU361228"/>
    </source>
</evidence>
<evidence type="ECO:0000256" key="7">
    <source>
        <dbReference type="ARBA" id="ARBA00047597"/>
    </source>
</evidence>
<dbReference type="SUPFAM" id="SSF56399">
    <property type="entry name" value="ADP-ribosylation"/>
    <property type="match status" value="1"/>
</dbReference>
<proteinExistence type="inferred from homology"/>
<dbReference type="GO" id="GO:0016779">
    <property type="term" value="F:nucleotidyltransferase activity"/>
    <property type="evidence" value="ECO:0007669"/>
    <property type="project" value="UniProtKB-KW"/>
</dbReference>
<protein>
    <recommendedName>
        <fullName evidence="9">NAD(P)(+)--arginine ADP-ribosyltransferase</fullName>
        <ecNumber evidence="9">2.4.2.31</ecNumber>
    </recommendedName>
    <alternativeName>
        <fullName evidence="9">Mono(ADP-ribosyl)transferase</fullName>
    </alternativeName>
</protein>
<keyword evidence="2 9" id="KW-0328">Glycosyltransferase</keyword>
<dbReference type="PROSITE" id="PS50005">
    <property type="entry name" value="TPR"/>
    <property type="match status" value="2"/>
</dbReference>
<dbReference type="PANTHER" id="PTHR45641">
    <property type="entry name" value="TETRATRICOPEPTIDE REPEAT PROTEIN (AFU_ORTHOLOGUE AFUA_6G03870)"/>
    <property type="match status" value="1"/>
</dbReference>
<dbReference type="Pfam" id="PF13424">
    <property type="entry name" value="TPR_12"/>
    <property type="match status" value="2"/>
</dbReference>
<feature type="repeat" description="TPR" evidence="8">
    <location>
        <begin position="591"/>
        <end position="624"/>
    </location>
</feature>
<comment type="similarity">
    <text evidence="1 9">Belongs to the Arg-specific ADP-ribosyltransferase family.</text>
</comment>
<evidence type="ECO:0000313" key="10">
    <source>
        <dbReference type="EMBL" id="CAF4513271.1"/>
    </source>
</evidence>
<evidence type="ECO:0000256" key="4">
    <source>
        <dbReference type="ARBA" id="ARBA00022695"/>
    </source>
</evidence>